<evidence type="ECO:0000313" key="3">
    <source>
        <dbReference type="Proteomes" id="UP001153461"/>
    </source>
</evidence>
<dbReference type="Proteomes" id="UP001153461">
    <property type="component" value="Unassembled WGS sequence"/>
</dbReference>
<dbReference type="Pfam" id="PF12520">
    <property type="entry name" value="DUF3723"/>
    <property type="match status" value="1"/>
</dbReference>
<accession>A0A9W4IN47</accession>
<evidence type="ECO:0000313" key="2">
    <source>
        <dbReference type="EMBL" id="CAG8336886.1"/>
    </source>
</evidence>
<proteinExistence type="predicted"/>
<dbReference type="AlphaFoldDB" id="A0A9W4IN47"/>
<evidence type="ECO:0000256" key="1">
    <source>
        <dbReference type="SAM" id="MobiDB-lite"/>
    </source>
</evidence>
<dbReference type="InterPro" id="IPR022198">
    <property type="entry name" value="DUF3723"/>
</dbReference>
<name>A0A9W4IN47_PENNA</name>
<reference evidence="2" key="1">
    <citation type="submission" date="2021-07" db="EMBL/GenBank/DDBJ databases">
        <authorList>
            <person name="Branca A.L. A."/>
        </authorList>
    </citation>
    <scope>NUCLEOTIDE SEQUENCE</scope>
</reference>
<sequence length="809" mass="93189">MEASENLLGHRTNTLALQRLQCYQGCAIIKLQHLRYEEYNLTGTREIAEKNVEKLFRMFEIEGCGNLEPEHRVAATIDQEVLRKALAKSNLTPEALIDPKNQPNLLLEGEDIITCVYGKHRLKAGERFGETTWLVDLYLNDISIDALAQLREESTQSISFTVGEIYRTLRSYQISQNPAQEQKWWARLGSEDCRKQIRRLQRDDQRRRILDELLPYVGLWKPLRSSQITRMLGLKCPEMLNHYLCVVLEIWTKFLESQDGWLVDSDSVSHIEGLMPSIAVADRKRITDLMDSKKIFPLLRTTQHREVLKSRLLQTPGRILSLTTLIQDTLFIERPARALHCLCPPKFKQSLRKVMLTQWNLVGTGGLLEVQTTEHEFTTMQQTEHPFVVSMLQLWLFACRHFVHQGGRVRNFRQQFECSTIDVSLSKLAILASRLGFESDQIRQLRSRNLGQHMAQGFFESLSREEFYKYEERKVQSISNRLQSMLQNLPRYLAEDDSTARFTTNDPELEASHRFNSPARDEYLQQRRNIFYNQIFGPDQPPSEYVTSLGVVKDIIRSFFGKSSFFQPILDERQATPVQSPIRLTETAPGSIDTDMDFEEWHLQVQPVNPSPSEAPQPSINSGPELVEEDTSEPIELANHPSGTPDRDAPPLAAGFEETSQPMETKNYLSVRNKVPEILSTWYQSHQEVIVLYLFESRVYYKFFLGGGFNLRAVLQDLASDHLFMVINEYGIGTPDMNKIYEAALKERLILVGKIDNPSHGNDMEGTISLDKLRDYVLDYDVHTGKRKADFTDIRSGKRHQDTAPDEEL</sequence>
<comment type="caution">
    <text evidence="2">The sequence shown here is derived from an EMBL/GenBank/DDBJ whole genome shotgun (WGS) entry which is preliminary data.</text>
</comment>
<organism evidence="2 3">
    <name type="scientific">Penicillium nalgiovense</name>
    <dbReference type="NCBI Taxonomy" id="60175"/>
    <lineage>
        <taxon>Eukaryota</taxon>
        <taxon>Fungi</taxon>
        <taxon>Dikarya</taxon>
        <taxon>Ascomycota</taxon>
        <taxon>Pezizomycotina</taxon>
        <taxon>Eurotiomycetes</taxon>
        <taxon>Eurotiomycetidae</taxon>
        <taxon>Eurotiales</taxon>
        <taxon>Aspergillaceae</taxon>
        <taxon>Penicillium</taxon>
    </lineage>
</organism>
<protein>
    <submittedName>
        <fullName evidence="2">Uncharacterized protein</fullName>
    </submittedName>
</protein>
<dbReference type="EMBL" id="CAJVNV010000644">
    <property type="protein sequence ID" value="CAG8336886.1"/>
    <property type="molecule type" value="Genomic_DNA"/>
</dbReference>
<feature type="region of interest" description="Disordered" evidence="1">
    <location>
        <begin position="607"/>
        <end position="654"/>
    </location>
</feature>
<gene>
    <name evidence="2" type="ORF">PNAL_LOCUS10738</name>
</gene>